<evidence type="ECO:0000256" key="3">
    <source>
        <dbReference type="ARBA" id="ARBA00022691"/>
    </source>
</evidence>
<evidence type="ECO:0000256" key="2">
    <source>
        <dbReference type="ARBA" id="ARBA00022679"/>
    </source>
</evidence>
<dbReference type="GO" id="GO:0030488">
    <property type="term" value="P:tRNA methylation"/>
    <property type="evidence" value="ECO:0007669"/>
    <property type="project" value="InterPro"/>
</dbReference>
<feature type="binding site" evidence="6">
    <location>
        <position position="175"/>
    </location>
    <ligand>
        <name>S-adenosyl-L-methionine</name>
        <dbReference type="ChEBI" id="CHEBI:59789"/>
    </ligand>
</feature>
<keyword evidence="4 5" id="KW-0819">tRNA processing</keyword>
<evidence type="ECO:0000259" key="8">
    <source>
        <dbReference type="Pfam" id="PF08704"/>
    </source>
</evidence>
<evidence type="ECO:0000313" key="9">
    <source>
        <dbReference type="EMBL" id="EJD65474.1"/>
    </source>
</evidence>
<evidence type="ECO:0000256" key="5">
    <source>
        <dbReference type="PIRNR" id="PIRNR017269"/>
    </source>
</evidence>
<protein>
    <recommendedName>
        <fullName evidence="5">tRNA (adenine(58)-N(1))-methyltransferase TrmI</fullName>
        <ecNumber evidence="5">2.1.1.220</ecNumber>
    </recommendedName>
</protein>
<feature type="domain" description="tRNA (adenine(58)-N(1))-methyltransferase catalytic subunit TRM61 C-terminal" evidence="8">
    <location>
        <begin position="116"/>
        <end position="283"/>
    </location>
</feature>
<sequence>MAIRRGAFCAGEKAQLTDRKMDKITIQLVPGGYTQTGHGFIMHDDIIGVSEGTVITTADAQRTFAENPDSRQDTSGAAGTPYVRTDEFQDSIKPWRPGKKLGGWKYCAMRPRTADYVLSMPRGAQIMYPKDIAQVLQLGDIRGGMRVLESGGGSGAMSISLLEAVGSGGEVATIEIREEFARICKANATVFYGYEPSWWKVAVGSFDICCAGLPENYYDRIVLDMLDPWNRLEQAYRVISPGGVLACYVTTVTQVSRLAERLRSSGTWTEPEITETIERTWKADGLAVRPNHQMIGHTGFIVVSRAMACGHAALRKKGRAFKDTHTDIDSAASADGLDSLELRDMSDRKVRKVLRDLDGQVSQLHNPRLHAA</sequence>
<comment type="caution">
    <text evidence="9">The sequence shown here is derived from an EMBL/GenBank/DDBJ whole genome shotgun (WGS) entry which is preliminary data.</text>
</comment>
<dbReference type="CDD" id="cd02440">
    <property type="entry name" value="AdoMet_MTases"/>
    <property type="match status" value="1"/>
</dbReference>
<organism evidence="9 10">
    <name type="scientific">Scardovia wiggsiae F0424</name>
    <dbReference type="NCBI Taxonomy" id="857290"/>
    <lineage>
        <taxon>Bacteria</taxon>
        <taxon>Bacillati</taxon>
        <taxon>Actinomycetota</taxon>
        <taxon>Actinomycetes</taxon>
        <taxon>Bifidobacteriales</taxon>
        <taxon>Bifidobacteriaceae</taxon>
        <taxon>Scardovia</taxon>
    </lineage>
</organism>
<comment type="function">
    <text evidence="5">Catalyzes the S-adenosyl-L-methionine-dependent formation of N(1)-methyladenine at position 58 (m1A58) in tRNA.</text>
</comment>
<evidence type="ECO:0000256" key="7">
    <source>
        <dbReference type="SAM" id="MobiDB-lite"/>
    </source>
</evidence>
<keyword evidence="1 5" id="KW-0489">Methyltransferase</keyword>
<dbReference type="eggNOG" id="COG2519">
    <property type="taxonomic scope" value="Bacteria"/>
</dbReference>
<dbReference type="InterPro" id="IPR049470">
    <property type="entry name" value="TRM61_C"/>
</dbReference>
<dbReference type="SUPFAM" id="SSF53335">
    <property type="entry name" value="S-adenosyl-L-methionine-dependent methyltransferases"/>
    <property type="match status" value="1"/>
</dbReference>
<dbReference type="EMBL" id="AGZS01000001">
    <property type="protein sequence ID" value="EJD65474.1"/>
    <property type="molecule type" value="Genomic_DNA"/>
</dbReference>
<keyword evidence="3 5" id="KW-0949">S-adenosyl-L-methionine</keyword>
<dbReference type="GO" id="GO:0031515">
    <property type="term" value="C:tRNA (m1A) methyltransferase complex"/>
    <property type="evidence" value="ECO:0007669"/>
    <property type="project" value="UniProtKB-UniRule"/>
</dbReference>
<keyword evidence="10" id="KW-1185">Reference proteome</keyword>
<gene>
    <name evidence="9" type="ORF">HMPREF9156_00238</name>
</gene>
<reference evidence="9 10" key="1">
    <citation type="submission" date="2012-01" db="EMBL/GenBank/DDBJ databases">
        <title>The Genome Sequence of Scardovia wiggsiae F0424.</title>
        <authorList>
            <consortium name="The Broad Institute Genome Sequencing Platform"/>
            <person name="Earl A."/>
            <person name="Ward D."/>
            <person name="Feldgarden M."/>
            <person name="Gevers D."/>
            <person name="Izard J."/>
            <person name="Ganesan A."/>
            <person name="Baranova O.V."/>
            <person name="Blanton J.M."/>
            <person name="Tanner A.C."/>
            <person name="Mathney J."/>
            <person name="Dewhirst F.E."/>
            <person name="Young S.K."/>
            <person name="Zeng Q."/>
            <person name="Gargeya S."/>
            <person name="Fitzgerald M."/>
            <person name="Haas B."/>
            <person name="Abouelleil A."/>
            <person name="Alvarado L."/>
            <person name="Arachchi H.M."/>
            <person name="Berlin A."/>
            <person name="Chapman S.B."/>
            <person name="Gearin G."/>
            <person name="Goldberg J."/>
            <person name="Griggs A."/>
            <person name="Gujja S."/>
            <person name="Hansen M."/>
            <person name="Heiman D."/>
            <person name="Howarth C."/>
            <person name="Larimer J."/>
            <person name="Lui A."/>
            <person name="MacDonald P.J.P."/>
            <person name="McCowen C."/>
            <person name="Montmayeur A."/>
            <person name="Murphy C."/>
            <person name="Neiman D."/>
            <person name="Pearson M."/>
            <person name="Priest M."/>
            <person name="Roberts A."/>
            <person name="Saif S."/>
            <person name="Shea T."/>
            <person name="Sisk P."/>
            <person name="Stolte C."/>
            <person name="Sykes S."/>
            <person name="Wortman J."/>
            <person name="Nusbaum C."/>
            <person name="Birren B."/>
        </authorList>
    </citation>
    <scope>NUCLEOTIDE SEQUENCE [LARGE SCALE GENOMIC DNA]</scope>
    <source>
        <strain evidence="9 10">F0424</strain>
    </source>
</reference>
<dbReference type="PANTHER" id="PTHR12133">
    <property type="entry name" value="TRNA (ADENINE(58)-N(1))-METHYLTRANSFERASE"/>
    <property type="match status" value="1"/>
</dbReference>
<accession>J0X0W9</accession>
<evidence type="ECO:0000256" key="4">
    <source>
        <dbReference type="ARBA" id="ARBA00022694"/>
    </source>
</evidence>
<dbReference type="InterPro" id="IPR014816">
    <property type="entry name" value="tRNA_MeTrfase_Gcd14"/>
</dbReference>
<evidence type="ECO:0000256" key="1">
    <source>
        <dbReference type="ARBA" id="ARBA00022603"/>
    </source>
</evidence>
<comment type="similarity">
    <text evidence="5">Belongs to the class I-like SAM-binding methyltransferase superfamily. TRM61 family.</text>
</comment>
<evidence type="ECO:0000256" key="6">
    <source>
        <dbReference type="PIRSR" id="PIRSR017269-1"/>
    </source>
</evidence>
<dbReference type="InterPro" id="IPR029063">
    <property type="entry name" value="SAM-dependent_MTases_sf"/>
</dbReference>
<keyword evidence="2 5" id="KW-0808">Transferase</keyword>
<feature type="binding site" evidence="6">
    <location>
        <position position="207"/>
    </location>
    <ligand>
        <name>S-adenosyl-L-methionine</name>
        <dbReference type="ChEBI" id="CHEBI:59789"/>
    </ligand>
</feature>
<comment type="subunit">
    <text evidence="5">Homotetramer composed of a dimer of dimers.</text>
</comment>
<dbReference type="Pfam" id="PF08704">
    <property type="entry name" value="GCD14"/>
    <property type="match status" value="1"/>
</dbReference>
<dbReference type="Pfam" id="PF14801">
    <property type="entry name" value="TrmI-like_N"/>
    <property type="match status" value="1"/>
</dbReference>
<dbReference type="HOGENOM" id="CLU_025402_0_0_11"/>
<dbReference type="PROSITE" id="PS51620">
    <property type="entry name" value="SAM_TRM61"/>
    <property type="match status" value="1"/>
</dbReference>
<dbReference type="GO" id="GO:0160107">
    <property type="term" value="F:tRNA (adenine(58)-N1)-methyltransferase activity"/>
    <property type="evidence" value="ECO:0007669"/>
    <property type="project" value="UniProtKB-EC"/>
</dbReference>
<dbReference type="RefSeq" id="WP_007147306.1">
    <property type="nucleotide sequence ID" value="NZ_AKCI01000001.1"/>
</dbReference>
<comment type="catalytic activity">
    <reaction evidence="5">
        <text>adenosine(58) in tRNA + S-adenosyl-L-methionine = N(1)-methyladenosine(58) in tRNA + S-adenosyl-L-homocysteine + H(+)</text>
        <dbReference type="Rhea" id="RHEA:43152"/>
        <dbReference type="Rhea" id="RHEA-COMP:10365"/>
        <dbReference type="Rhea" id="RHEA-COMP:10366"/>
        <dbReference type="ChEBI" id="CHEBI:15378"/>
        <dbReference type="ChEBI" id="CHEBI:57856"/>
        <dbReference type="ChEBI" id="CHEBI:59789"/>
        <dbReference type="ChEBI" id="CHEBI:74411"/>
        <dbReference type="ChEBI" id="CHEBI:74491"/>
        <dbReference type="EC" id="2.1.1.220"/>
    </reaction>
</comment>
<feature type="binding site" evidence="6">
    <location>
        <position position="224"/>
    </location>
    <ligand>
        <name>S-adenosyl-L-methionine</name>
        <dbReference type="ChEBI" id="CHEBI:59789"/>
    </ligand>
</feature>
<proteinExistence type="inferred from homology"/>
<dbReference type="Proteomes" id="UP000006415">
    <property type="component" value="Unassembled WGS sequence"/>
</dbReference>
<dbReference type="AlphaFoldDB" id="J0X0W9"/>
<feature type="region of interest" description="Disordered" evidence="7">
    <location>
        <begin position="64"/>
        <end position="83"/>
    </location>
</feature>
<dbReference type="Gene3D" id="3.40.50.150">
    <property type="entry name" value="Vaccinia Virus protein VP39"/>
    <property type="match status" value="1"/>
</dbReference>
<evidence type="ECO:0000313" key="10">
    <source>
        <dbReference type="Proteomes" id="UP000006415"/>
    </source>
</evidence>
<dbReference type="PIRSF" id="PIRSF017269">
    <property type="entry name" value="GCD14"/>
    <property type="match status" value="1"/>
</dbReference>
<dbReference type="Gene3D" id="3.10.330.20">
    <property type="match status" value="1"/>
</dbReference>
<dbReference type="STRING" id="857290.HMPREF9156_00238"/>
<dbReference type="OrthoDB" id="9781391at2"/>
<name>J0X0W9_9BIFI</name>
<dbReference type="PANTHER" id="PTHR12133:SF1">
    <property type="entry name" value="TRNA (ADENINE(58)-N(1))-METHYLTRANSFERASE, MITOCHONDRIAL"/>
    <property type="match status" value="1"/>
</dbReference>
<dbReference type="EC" id="2.1.1.220" evidence="5"/>